<gene>
    <name evidence="1" type="ORF">MIZ01_1581</name>
</gene>
<accession>A0AAN1XA72</accession>
<dbReference type="RefSeq" id="WP_237246349.1">
    <property type="nucleotide sequence ID" value="NZ_AP023423.1"/>
</dbReference>
<keyword evidence="2" id="KW-1185">Reference proteome</keyword>
<dbReference type="Proteomes" id="UP001320326">
    <property type="component" value="Chromosome"/>
</dbReference>
<evidence type="ECO:0000313" key="1">
    <source>
        <dbReference type="EMBL" id="BCK87785.1"/>
    </source>
</evidence>
<sequence>MEATDAFEKWGLLYFANLPKRLIVLIDDAIKDALIDKYEWNVKDNVAFGKLKEPDAK</sequence>
<organism evidence="1 2">
    <name type="scientific">Sideroxyarcus emersonii</name>
    <dbReference type="NCBI Taxonomy" id="2764705"/>
    <lineage>
        <taxon>Bacteria</taxon>
        <taxon>Pseudomonadati</taxon>
        <taxon>Pseudomonadota</taxon>
        <taxon>Betaproteobacteria</taxon>
        <taxon>Nitrosomonadales</taxon>
        <taxon>Gallionellaceae</taxon>
        <taxon>Sideroxyarcus</taxon>
    </lineage>
</organism>
<protein>
    <submittedName>
        <fullName evidence="1">Uncharacterized protein</fullName>
    </submittedName>
</protein>
<reference evidence="1 2" key="1">
    <citation type="journal article" date="2022" name="Int. J. Syst. Evol. Microbiol.">
        <title>&lt;i&gt;Sideroxyarcus emersonii&lt;/i&gt; gen. nov. sp. nov., a neutrophilic, microaerobic iron- and thiosulfate-oxidizing bacterium isolated from iron-rich wetland sediment.</title>
        <authorList>
            <person name="Kato S."/>
            <person name="Itoh T."/>
            <person name="Iino T."/>
            <person name="Ohkuma M."/>
        </authorList>
    </citation>
    <scope>NUCLEOTIDE SEQUENCE [LARGE SCALE GENOMIC DNA]</scope>
    <source>
        <strain evidence="1 2">MIZ01</strain>
    </source>
</reference>
<dbReference type="EMBL" id="AP023423">
    <property type="protein sequence ID" value="BCK87785.1"/>
    <property type="molecule type" value="Genomic_DNA"/>
</dbReference>
<name>A0AAN1XA72_9PROT</name>
<proteinExistence type="predicted"/>
<dbReference type="KEGG" id="seme:MIZ01_1581"/>
<dbReference type="AlphaFoldDB" id="A0AAN1XA72"/>
<evidence type="ECO:0000313" key="2">
    <source>
        <dbReference type="Proteomes" id="UP001320326"/>
    </source>
</evidence>